<dbReference type="Gramene" id="PNW72790">
    <property type="protein sequence ID" value="PNW72790"/>
    <property type="gene ID" value="CHLRE_15g643354v5"/>
</dbReference>
<keyword evidence="3" id="KW-1185">Reference proteome</keyword>
<feature type="region of interest" description="Disordered" evidence="1">
    <location>
        <begin position="1"/>
        <end position="23"/>
    </location>
</feature>
<dbReference type="PaxDb" id="3055-EDO97859"/>
<name>A0A2K3CWZ3_CHLRE</name>
<dbReference type="RefSeq" id="XP_042916551.1">
    <property type="nucleotide sequence ID" value="XM_043070699.1"/>
</dbReference>
<dbReference type="InParanoid" id="A0A2K3CWZ3"/>
<sequence>MASKGKLQQAGSTADLTLEPTQELKADLPGSELYWKALTTGLAPPPATRAPKMARGDSAATSRQSKKAPRFQVDEEQADALVLQAWQRTTAAGEGLERDQTMTIAVMKAFMRRRKPLPNTVTNLRARLAVAVELYLQECGGQVPPRG</sequence>
<organism evidence="2 3">
    <name type="scientific">Chlamydomonas reinhardtii</name>
    <name type="common">Chlamydomonas smithii</name>
    <dbReference type="NCBI Taxonomy" id="3055"/>
    <lineage>
        <taxon>Eukaryota</taxon>
        <taxon>Viridiplantae</taxon>
        <taxon>Chlorophyta</taxon>
        <taxon>core chlorophytes</taxon>
        <taxon>Chlorophyceae</taxon>
        <taxon>CS clade</taxon>
        <taxon>Chlamydomonadales</taxon>
        <taxon>Chlamydomonadaceae</taxon>
        <taxon>Chlamydomonas</taxon>
    </lineage>
</organism>
<proteinExistence type="predicted"/>
<evidence type="ECO:0000256" key="1">
    <source>
        <dbReference type="SAM" id="MobiDB-lite"/>
    </source>
</evidence>
<dbReference type="EMBL" id="CM008976">
    <property type="protein sequence ID" value="PNW72790.1"/>
    <property type="molecule type" value="Genomic_DNA"/>
</dbReference>
<reference evidence="2 3" key="1">
    <citation type="journal article" date="2007" name="Science">
        <title>The Chlamydomonas genome reveals the evolution of key animal and plant functions.</title>
        <authorList>
            <person name="Merchant S.S."/>
            <person name="Prochnik S.E."/>
            <person name="Vallon O."/>
            <person name="Harris E.H."/>
            <person name="Karpowicz S.J."/>
            <person name="Witman G.B."/>
            <person name="Terry A."/>
            <person name="Salamov A."/>
            <person name="Fritz-Laylin L.K."/>
            <person name="Marechal-Drouard L."/>
            <person name="Marshall W.F."/>
            <person name="Qu L.H."/>
            <person name="Nelson D.R."/>
            <person name="Sanderfoot A.A."/>
            <person name="Spalding M.H."/>
            <person name="Kapitonov V.V."/>
            <person name="Ren Q."/>
            <person name="Ferris P."/>
            <person name="Lindquist E."/>
            <person name="Shapiro H."/>
            <person name="Lucas S.M."/>
            <person name="Grimwood J."/>
            <person name="Schmutz J."/>
            <person name="Cardol P."/>
            <person name="Cerutti H."/>
            <person name="Chanfreau G."/>
            <person name="Chen C.L."/>
            <person name="Cognat V."/>
            <person name="Croft M.T."/>
            <person name="Dent R."/>
            <person name="Dutcher S."/>
            <person name="Fernandez E."/>
            <person name="Fukuzawa H."/>
            <person name="Gonzalez-Ballester D."/>
            <person name="Gonzalez-Halphen D."/>
            <person name="Hallmann A."/>
            <person name="Hanikenne M."/>
            <person name="Hippler M."/>
            <person name="Inwood W."/>
            <person name="Jabbari K."/>
            <person name="Kalanon M."/>
            <person name="Kuras R."/>
            <person name="Lefebvre P.A."/>
            <person name="Lemaire S.D."/>
            <person name="Lobanov A.V."/>
            <person name="Lohr M."/>
            <person name="Manuell A."/>
            <person name="Meier I."/>
            <person name="Mets L."/>
            <person name="Mittag M."/>
            <person name="Mittelmeier T."/>
            <person name="Moroney J.V."/>
            <person name="Moseley J."/>
            <person name="Napoli C."/>
            <person name="Nedelcu A.M."/>
            <person name="Niyogi K."/>
            <person name="Novoselov S.V."/>
            <person name="Paulsen I.T."/>
            <person name="Pazour G."/>
            <person name="Purton S."/>
            <person name="Ral J.P."/>
            <person name="Riano-Pachon D.M."/>
            <person name="Riekhof W."/>
            <person name="Rymarquis L."/>
            <person name="Schroda M."/>
            <person name="Stern D."/>
            <person name="Umen J."/>
            <person name="Willows R."/>
            <person name="Wilson N."/>
            <person name="Zimmer S.L."/>
            <person name="Allmer J."/>
            <person name="Balk J."/>
            <person name="Bisova K."/>
            <person name="Chen C.J."/>
            <person name="Elias M."/>
            <person name="Gendler K."/>
            <person name="Hauser C."/>
            <person name="Lamb M.R."/>
            <person name="Ledford H."/>
            <person name="Long J.C."/>
            <person name="Minagawa J."/>
            <person name="Page M.D."/>
            <person name="Pan J."/>
            <person name="Pootakham W."/>
            <person name="Roje S."/>
            <person name="Rose A."/>
            <person name="Stahlberg E."/>
            <person name="Terauchi A.M."/>
            <person name="Yang P."/>
            <person name="Ball S."/>
            <person name="Bowler C."/>
            <person name="Dieckmann C.L."/>
            <person name="Gladyshev V.N."/>
            <person name="Green P."/>
            <person name="Jorgensen R."/>
            <person name="Mayfield S."/>
            <person name="Mueller-Roeber B."/>
            <person name="Rajamani S."/>
            <person name="Sayre R.T."/>
            <person name="Brokstein P."/>
            <person name="Dubchak I."/>
            <person name="Goodstein D."/>
            <person name="Hornick L."/>
            <person name="Huang Y.W."/>
            <person name="Jhaveri J."/>
            <person name="Luo Y."/>
            <person name="Martinez D."/>
            <person name="Ngau W.C."/>
            <person name="Otillar B."/>
            <person name="Poliakov A."/>
            <person name="Porter A."/>
            <person name="Szajkowski L."/>
            <person name="Werner G."/>
            <person name="Zhou K."/>
            <person name="Grigoriev I.V."/>
            <person name="Rokhsar D.S."/>
            <person name="Grossman A.R."/>
        </authorList>
    </citation>
    <scope>NUCLEOTIDE SEQUENCE [LARGE SCALE GENOMIC DNA]</scope>
    <source>
        <strain evidence="3">CC-503</strain>
    </source>
</reference>
<dbReference type="AlphaFoldDB" id="A0A2K3CWZ3"/>
<evidence type="ECO:0000313" key="2">
    <source>
        <dbReference type="EMBL" id="PNW72790.1"/>
    </source>
</evidence>
<protein>
    <submittedName>
        <fullName evidence="2">Uncharacterized protein</fullName>
    </submittedName>
</protein>
<accession>A0A2K3CWZ3</accession>
<evidence type="ECO:0000313" key="3">
    <source>
        <dbReference type="Proteomes" id="UP000006906"/>
    </source>
</evidence>
<dbReference type="GeneID" id="5726259"/>
<dbReference type="Proteomes" id="UP000006906">
    <property type="component" value="Chromosome 15"/>
</dbReference>
<feature type="region of interest" description="Disordered" evidence="1">
    <location>
        <begin position="39"/>
        <end position="73"/>
    </location>
</feature>
<gene>
    <name evidence="2" type="ORF">CHLRE_15g643354v5</name>
</gene>
<dbReference type="KEGG" id="cre:CHLRE_15g643354v5"/>